<accession>A0A699RBM8</accession>
<reference evidence="2" key="1">
    <citation type="journal article" date="2019" name="Sci. Rep.">
        <title>Draft genome of Tanacetum cinerariifolium, the natural source of mosquito coil.</title>
        <authorList>
            <person name="Yamashiro T."/>
            <person name="Shiraishi A."/>
            <person name="Satake H."/>
            <person name="Nakayama K."/>
        </authorList>
    </citation>
    <scope>NUCLEOTIDE SEQUENCE</scope>
</reference>
<feature type="non-terminal residue" evidence="2">
    <location>
        <position position="1"/>
    </location>
</feature>
<feature type="non-terminal residue" evidence="2">
    <location>
        <position position="190"/>
    </location>
</feature>
<sequence length="190" mass="20640">AHDALLESFSSKPHNESSTKVPEGSGNPNPTASSSNPPADQMDTLTVESPIPTDSSPVPTACLNDSPEPSSEARLISKRVNQEEIPSLDNILSLTNRFEDILGVTASLDEAIRLEADVSNMETTISASPTLTLRIHKDHPKSQIIGPVDTPIQTRHKSKEVEEKSFIATIYQKTDPALLQFCLFSCFLSQ</sequence>
<protein>
    <submittedName>
        <fullName evidence="2">Uncharacterized protein</fullName>
    </submittedName>
</protein>
<feature type="compositionally biased region" description="Low complexity" evidence="1">
    <location>
        <begin position="24"/>
        <end position="39"/>
    </location>
</feature>
<proteinExistence type="predicted"/>
<feature type="compositionally biased region" description="Polar residues" evidence="1">
    <location>
        <begin position="8"/>
        <end position="20"/>
    </location>
</feature>
<feature type="region of interest" description="Disordered" evidence="1">
    <location>
        <begin position="1"/>
        <end position="72"/>
    </location>
</feature>
<evidence type="ECO:0000313" key="2">
    <source>
        <dbReference type="EMBL" id="GFC80364.1"/>
    </source>
</evidence>
<dbReference type="EMBL" id="BKCJ011074783">
    <property type="protein sequence ID" value="GFC80364.1"/>
    <property type="molecule type" value="Genomic_DNA"/>
</dbReference>
<comment type="caution">
    <text evidence="2">The sequence shown here is derived from an EMBL/GenBank/DDBJ whole genome shotgun (WGS) entry which is preliminary data.</text>
</comment>
<gene>
    <name evidence="2" type="ORF">Tci_852334</name>
</gene>
<name>A0A699RBM8_TANCI</name>
<evidence type="ECO:0000256" key="1">
    <source>
        <dbReference type="SAM" id="MobiDB-lite"/>
    </source>
</evidence>
<organism evidence="2">
    <name type="scientific">Tanacetum cinerariifolium</name>
    <name type="common">Dalmatian daisy</name>
    <name type="synonym">Chrysanthemum cinerariifolium</name>
    <dbReference type="NCBI Taxonomy" id="118510"/>
    <lineage>
        <taxon>Eukaryota</taxon>
        <taxon>Viridiplantae</taxon>
        <taxon>Streptophyta</taxon>
        <taxon>Embryophyta</taxon>
        <taxon>Tracheophyta</taxon>
        <taxon>Spermatophyta</taxon>
        <taxon>Magnoliopsida</taxon>
        <taxon>eudicotyledons</taxon>
        <taxon>Gunneridae</taxon>
        <taxon>Pentapetalae</taxon>
        <taxon>asterids</taxon>
        <taxon>campanulids</taxon>
        <taxon>Asterales</taxon>
        <taxon>Asteraceae</taxon>
        <taxon>Asteroideae</taxon>
        <taxon>Anthemideae</taxon>
        <taxon>Anthemidinae</taxon>
        <taxon>Tanacetum</taxon>
    </lineage>
</organism>
<dbReference type="AlphaFoldDB" id="A0A699RBM8"/>
<feature type="compositionally biased region" description="Polar residues" evidence="1">
    <location>
        <begin position="43"/>
        <end position="58"/>
    </location>
</feature>